<keyword evidence="16" id="KW-1185">Reference proteome</keyword>
<dbReference type="GO" id="GO:0017119">
    <property type="term" value="C:Golgi transport complex"/>
    <property type="evidence" value="ECO:0007669"/>
    <property type="project" value="UniProtKB-UniRule"/>
</dbReference>
<evidence type="ECO:0000259" key="14">
    <source>
        <dbReference type="Pfam" id="PF20653"/>
    </source>
</evidence>
<evidence type="ECO:0000256" key="8">
    <source>
        <dbReference type="ARBA" id="ARBA00031348"/>
    </source>
</evidence>
<dbReference type="Pfam" id="PF20653">
    <property type="entry name" value="COG6_C"/>
    <property type="match status" value="1"/>
</dbReference>
<reference evidence="15 16" key="1">
    <citation type="journal article" date="2019" name="Nat. Ecol. Evol.">
        <title>Megaphylogeny resolves global patterns of mushroom evolution.</title>
        <authorList>
            <person name="Varga T."/>
            <person name="Krizsan K."/>
            <person name="Foldi C."/>
            <person name="Dima B."/>
            <person name="Sanchez-Garcia M."/>
            <person name="Sanchez-Ramirez S."/>
            <person name="Szollosi G.J."/>
            <person name="Szarkandi J.G."/>
            <person name="Papp V."/>
            <person name="Albert L."/>
            <person name="Andreopoulos W."/>
            <person name="Angelini C."/>
            <person name="Antonin V."/>
            <person name="Barry K.W."/>
            <person name="Bougher N.L."/>
            <person name="Buchanan P."/>
            <person name="Buyck B."/>
            <person name="Bense V."/>
            <person name="Catcheside P."/>
            <person name="Chovatia M."/>
            <person name="Cooper J."/>
            <person name="Damon W."/>
            <person name="Desjardin D."/>
            <person name="Finy P."/>
            <person name="Geml J."/>
            <person name="Haridas S."/>
            <person name="Hughes K."/>
            <person name="Justo A."/>
            <person name="Karasinski D."/>
            <person name="Kautmanova I."/>
            <person name="Kiss B."/>
            <person name="Kocsube S."/>
            <person name="Kotiranta H."/>
            <person name="LaButti K.M."/>
            <person name="Lechner B.E."/>
            <person name="Liimatainen K."/>
            <person name="Lipzen A."/>
            <person name="Lukacs Z."/>
            <person name="Mihaltcheva S."/>
            <person name="Morgado L.N."/>
            <person name="Niskanen T."/>
            <person name="Noordeloos M.E."/>
            <person name="Ohm R.A."/>
            <person name="Ortiz-Santana B."/>
            <person name="Ovrebo C."/>
            <person name="Racz N."/>
            <person name="Riley R."/>
            <person name="Savchenko A."/>
            <person name="Shiryaev A."/>
            <person name="Soop K."/>
            <person name="Spirin V."/>
            <person name="Szebenyi C."/>
            <person name="Tomsovsky M."/>
            <person name="Tulloss R.E."/>
            <person name="Uehling J."/>
            <person name="Grigoriev I.V."/>
            <person name="Vagvolgyi C."/>
            <person name="Papp T."/>
            <person name="Martin F.M."/>
            <person name="Miettinen O."/>
            <person name="Hibbett D.S."/>
            <person name="Nagy L.G."/>
        </authorList>
    </citation>
    <scope>NUCLEOTIDE SEQUENCE [LARGE SCALE GENOMIC DNA]</scope>
    <source>
        <strain evidence="15 16">OMC1185</strain>
    </source>
</reference>
<evidence type="ECO:0000256" key="11">
    <source>
        <dbReference type="SAM" id="Coils"/>
    </source>
</evidence>
<protein>
    <recommendedName>
        <fullName evidence="3 10">Conserved oligomeric Golgi complex subunit 6</fullName>
        <shortName evidence="10">COG complex subunit 6</shortName>
    </recommendedName>
    <alternativeName>
        <fullName evidence="8 10">Component of oligomeric Golgi complex 6</fullName>
    </alternativeName>
</protein>
<comment type="similarity">
    <text evidence="2 10">Belongs to the COG6 family.</text>
</comment>
<feature type="domain" description="Conserved oligomeric complex COG6 N-terminal" evidence="13">
    <location>
        <begin position="123"/>
        <end position="227"/>
    </location>
</feature>
<dbReference type="Pfam" id="PF06419">
    <property type="entry name" value="COG6_N"/>
    <property type="match status" value="1"/>
</dbReference>
<keyword evidence="4 10" id="KW-0813">Transport</keyword>
<dbReference type="GO" id="GO:0000139">
    <property type="term" value="C:Golgi membrane"/>
    <property type="evidence" value="ECO:0007669"/>
    <property type="project" value="UniProtKB-SubCell"/>
</dbReference>
<dbReference type="OrthoDB" id="272987at2759"/>
<evidence type="ECO:0000313" key="16">
    <source>
        <dbReference type="Proteomes" id="UP000305948"/>
    </source>
</evidence>
<keyword evidence="5 10" id="KW-0653">Protein transport</keyword>
<dbReference type="Proteomes" id="UP000305948">
    <property type="component" value="Unassembled WGS sequence"/>
</dbReference>
<gene>
    <name evidence="15" type="ORF">OE88DRAFT_1638014</name>
</gene>
<feature type="domain" description="Conserved Oligomeric Golgi complex subunit 6 C-terminal" evidence="14">
    <location>
        <begin position="261"/>
        <end position="748"/>
    </location>
</feature>
<dbReference type="InterPro" id="IPR010490">
    <property type="entry name" value="COG6"/>
</dbReference>
<evidence type="ECO:0000256" key="10">
    <source>
        <dbReference type="RuleBase" id="RU365075"/>
    </source>
</evidence>
<evidence type="ECO:0000256" key="6">
    <source>
        <dbReference type="ARBA" id="ARBA00023034"/>
    </source>
</evidence>
<evidence type="ECO:0000259" key="13">
    <source>
        <dbReference type="Pfam" id="PF06419"/>
    </source>
</evidence>
<evidence type="ECO:0000256" key="12">
    <source>
        <dbReference type="SAM" id="MobiDB-lite"/>
    </source>
</evidence>
<dbReference type="GO" id="GO:0006891">
    <property type="term" value="P:intra-Golgi vesicle-mediated transport"/>
    <property type="evidence" value="ECO:0007669"/>
    <property type="project" value="UniProtKB-UniRule"/>
</dbReference>
<dbReference type="GO" id="GO:0015031">
    <property type="term" value="P:protein transport"/>
    <property type="evidence" value="ECO:0007669"/>
    <property type="project" value="UniProtKB-KW"/>
</dbReference>
<feature type="region of interest" description="Disordered" evidence="12">
    <location>
        <begin position="544"/>
        <end position="563"/>
    </location>
</feature>
<comment type="subunit">
    <text evidence="10">Component of the conserved oligomeric Golgi complex.</text>
</comment>
<evidence type="ECO:0000256" key="2">
    <source>
        <dbReference type="ARBA" id="ARBA00011023"/>
    </source>
</evidence>
<comment type="function">
    <text evidence="10">Acts as component of the peripheral membrane COG complex that is involved in intra-Golgi protein trafficking. COG is located at the cis-Golgi, and regulates tethering of retrograde intra-Golgi vesicles and possibly a number of other membrane trafficking events.</text>
</comment>
<dbReference type="PANTHER" id="PTHR21506:SF0">
    <property type="entry name" value="CONSERVED OLIGOMERIC GOLGI COMPLEX SUBUNIT 6"/>
    <property type="match status" value="1"/>
</dbReference>
<sequence>MTSPPPRPSTSPLVSRKPVSGSSPSPSPSQGRNPVSLRLYKVLGAGFEDEPTKEALRTLSELYGATTANGTRATLVNGKATKEDHQDDFDSDDGDSEEDTSEERKLSLGPFLSDEVVAPTGAAAHARKNLKRDIDVKLAGSSRKFLSALGGVDQKLDALQEHITTMRAQCDQAHSQLQTTNDACKSLLDQAGNLRQERDTVASQQSILNLFLARFTLTSEEVTALTSRDVPPGKRFFAAMDKAVKIREDCRVLMSVDGPTKAGLDIMTATSSNLEQAYDKIFRYLTSEFQTLGRGNRDRERSVDPDANLEASPTLKEAVRRLRDRPELLSDALAVLSQTRQSTLLATFLDALTRGGPSGLPRPIELHAHDPLRYIGDMLAWLHQAIAAEREFMESLFGLGREGAGRMIGSVRKFEKGRMGEAEEWVGDMVDKNVGKLSGPLKLRVQQTVRSQESPILANKIANLLKFYELTVRRTIGEEAALSEALREMSDVSNKVFFDALEAQGRALLRVILDLNDAALAPPAPVQDHMQALRDILSMYDSSRLDDSSAPEAEEPVGNGAAESSADYGVERVLDVMIDPALEVCLTAAEEKKRIRPTWDGPVFVLNCLTYLQDVLEPYAFASTKRESLNAMIETRVNQLAEEHYQDLLKDTGLNVIVAAIESKPAGEPLSHVDTAQPHELSAVLQKFSTWLSGLEVMHSPRLARLAVQRLHSQIHQTALARLARTYQSICEEVRKPENRYEAASTLLGGQRPFGQIHLLRQIFGLGDEDM</sequence>
<keyword evidence="11" id="KW-0175">Coiled coil</keyword>
<evidence type="ECO:0000256" key="1">
    <source>
        <dbReference type="ARBA" id="ARBA00004395"/>
    </source>
</evidence>
<keyword evidence="6 10" id="KW-0333">Golgi apparatus</keyword>
<feature type="compositionally biased region" description="Low complexity" evidence="12">
    <location>
        <begin position="10"/>
        <end position="24"/>
    </location>
</feature>
<feature type="coiled-coil region" evidence="11">
    <location>
        <begin position="156"/>
        <end position="197"/>
    </location>
</feature>
<dbReference type="EMBL" id="ML213528">
    <property type="protein sequence ID" value="TFK46724.1"/>
    <property type="molecule type" value="Genomic_DNA"/>
</dbReference>
<dbReference type="STRING" id="5364.A0A5C3MN69"/>
<dbReference type="SMART" id="SM01087">
    <property type="entry name" value="COG6"/>
    <property type="match status" value="1"/>
</dbReference>
<keyword evidence="7 10" id="KW-0472">Membrane</keyword>
<evidence type="ECO:0000256" key="4">
    <source>
        <dbReference type="ARBA" id="ARBA00022448"/>
    </source>
</evidence>
<evidence type="ECO:0000313" key="15">
    <source>
        <dbReference type="EMBL" id="TFK46724.1"/>
    </source>
</evidence>
<feature type="region of interest" description="Disordered" evidence="12">
    <location>
        <begin position="1"/>
        <end position="35"/>
    </location>
</feature>
<accession>A0A5C3MN69</accession>
<dbReference type="AlphaFoldDB" id="A0A5C3MN69"/>
<feature type="region of interest" description="Disordered" evidence="12">
    <location>
        <begin position="74"/>
        <end position="109"/>
    </location>
</feature>
<evidence type="ECO:0000256" key="7">
    <source>
        <dbReference type="ARBA" id="ARBA00023136"/>
    </source>
</evidence>
<evidence type="ECO:0000256" key="9">
    <source>
        <dbReference type="ARBA" id="ARBA00043873"/>
    </source>
</evidence>
<dbReference type="InterPro" id="IPR048368">
    <property type="entry name" value="COG6_N"/>
</dbReference>
<dbReference type="PANTHER" id="PTHR21506">
    <property type="entry name" value="COMPONENT OF OLIGOMERIC GOLGI COMPLEX 6"/>
    <property type="match status" value="1"/>
</dbReference>
<comment type="function">
    <text evidence="9">Acts as a component of the peripheral membrane COG complex that is involved in intra-Golgi protein trafficking. COG is located at the cis-Golgi, and regulates tethering of retrograde intra-Golgi vesicles and possibly a number of other membrane trafficking events.</text>
</comment>
<proteinExistence type="inferred from homology"/>
<name>A0A5C3MN69_9AGAM</name>
<comment type="subcellular location">
    <subcellularLocation>
        <location evidence="1 10">Golgi apparatus membrane</location>
        <topology evidence="1 10">Peripheral membrane protein</topology>
    </subcellularLocation>
</comment>
<dbReference type="InterPro" id="IPR048369">
    <property type="entry name" value="COG6_C"/>
</dbReference>
<evidence type="ECO:0000256" key="3">
    <source>
        <dbReference type="ARBA" id="ARBA00020973"/>
    </source>
</evidence>
<feature type="compositionally biased region" description="Acidic residues" evidence="12">
    <location>
        <begin position="86"/>
        <end position="101"/>
    </location>
</feature>
<evidence type="ECO:0000256" key="5">
    <source>
        <dbReference type="ARBA" id="ARBA00022927"/>
    </source>
</evidence>
<organism evidence="15 16">
    <name type="scientific">Heliocybe sulcata</name>
    <dbReference type="NCBI Taxonomy" id="5364"/>
    <lineage>
        <taxon>Eukaryota</taxon>
        <taxon>Fungi</taxon>
        <taxon>Dikarya</taxon>
        <taxon>Basidiomycota</taxon>
        <taxon>Agaricomycotina</taxon>
        <taxon>Agaricomycetes</taxon>
        <taxon>Gloeophyllales</taxon>
        <taxon>Gloeophyllaceae</taxon>
        <taxon>Heliocybe</taxon>
    </lineage>
</organism>